<feature type="transmembrane region" description="Helical" evidence="1">
    <location>
        <begin position="12"/>
        <end position="36"/>
    </location>
</feature>
<comment type="caution">
    <text evidence="2">The sequence shown here is derived from an EMBL/GenBank/DDBJ whole genome shotgun (WGS) entry which is preliminary data.</text>
</comment>
<gene>
    <name evidence="2" type="ORF">TCDM_05725</name>
</gene>
<dbReference type="Proteomes" id="UP000017861">
    <property type="component" value="Unassembled WGS sequence"/>
</dbReference>
<accession>V5BDF4</accession>
<dbReference type="AlphaFoldDB" id="V5BDF4"/>
<name>V5BDF4_TRYCR</name>
<keyword evidence="1" id="KW-0812">Transmembrane</keyword>
<sequence>MNVNFVFRPSFFLCVCVCLCAFYCLFVFVCCCFSSPPSFFLFFFYYYFFFYVLCLTISQRVRERRETFGGWGRKRNTWFSPM</sequence>
<evidence type="ECO:0000313" key="2">
    <source>
        <dbReference type="EMBL" id="ESS65754.1"/>
    </source>
</evidence>
<dbReference type="EMBL" id="AYLP01000057">
    <property type="protein sequence ID" value="ESS65754.1"/>
    <property type="molecule type" value="Genomic_DNA"/>
</dbReference>
<reference evidence="2 3" key="1">
    <citation type="journal article" date="2014" name="Genome Announc.">
        <title>Trypanosoma cruzi Clone Dm28c Draft Genome Sequence.</title>
        <authorList>
            <person name="Grisard E.C."/>
            <person name="Teixeira S.M."/>
            <person name="de Almeida L.G."/>
            <person name="Stoco P.H."/>
            <person name="Gerber A.L."/>
            <person name="Talavera-Lopez C."/>
            <person name="Lima O.C."/>
            <person name="Andersson B."/>
            <person name="de Vasconcelos A.T."/>
        </authorList>
    </citation>
    <scope>NUCLEOTIDE SEQUENCE [LARGE SCALE GENOMIC DNA]</scope>
    <source>
        <strain evidence="2 3">Dm28c</strain>
    </source>
</reference>
<feature type="transmembrane region" description="Helical" evidence="1">
    <location>
        <begin position="42"/>
        <end position="58"/>
    </location>
</feature>
<dbReference type="VEuPathDB" id="TriTrypDB:TCDM_05725"/>
<organism evidence="2 3">
    <name type="scientific">Trypanosoma cruzi Dm28c</name>
    <dbReference type="NCBI Taxonomy" id="1416333"/>
    <lineage>
        <taxon>Eukaryota</taxon>
        <taxon>Discoba</taxon>
        <taxon>Euglenozoa</taxon>
        <taxon>Kinetoplastea</taxon>
        <taxon>Metakinetoplastina</taxon>
        <taxon>Trypanosomatida</taxon>
        <taxon>Trypanosomatidae</taxon>
        <taxon>Trypanosoma</taxon>
        <taxon>Schizotrypanum</taxon>
    </lineage>
</organism>
<protein>
    <submittedName>
        <fullName evidence="2">Uncharacterized protein</fullName>
    </submittedName>
</protein>
<keyword evidence="1" id="KW-1133">Transmembrane helix</keyword>
<evidence type="ECO:0000256" key="1">
    <source>
        <dbReference type="SAM" id="Phobius"/>
    </source>
</evidence>
<evidence type="ECO:0000313" key="3">
    <source>
        <dbReference type="Proteomes" id="UP000017861"/>
    </source>
</evidence>
<proteinExistence type="predicted"/>
<keyword evidence="1" id="KW-0472">Membrane</keyword>